<accession>A0A511MEH6</accession>
<evidence type="ECO:0000313" key="1">
    <source>
        <dbReference type="EMBL" id="GEM38246.1"/>
    </source>
</evidence>
<comment type="caution">
    <text evidence="1">The sequence shown here is derived from an EMBL/GenBank/DDBJ whole genome shotgun (WGS) entry which is preliminary data.</text>
</comment>
<reference evidence="1 2" key="1">
    <citation type="submission" date="2019-07" db="EMBL/GenBank/DDBJ databases">
        <title>Whole genome shotgun sequence of Nocardia ninae NBRC 108245.</title>
        <authorList>
            <person name="Hosoyama A."/>
            <person name="Uohara A."/>
            <person name="Ohji S."/>
            <person name="Ichikawa N."/>
        </authorList>
    </citation>
    <scope>NUCLEOTIDE SEQUENCE [LARGE SCALE GENOMIC DNA]</scope>
    <source>
        <strain evidence="1 2">NBRC 108245</strain>
    </source>
</reference>
<name>A0A511MEH6_9NOCA</name>
<proteinExistence type="predicted"/>
<dbReference type="RefSeq" id="WP_147130333.1">
    <property type="nucleotide sequence ID" value="NZ_BJXA01000014.1"/>
</dbReference>
<sequence>MPDSDIRYQTYDEVLVKLAADPGARITHAEARTIAWRWFTDYYGGTPWNGEEFFSLAHWCDGGPHAEQIARSQLAAEAARLLAEVRDPAIATRWHTWDPAGDPHTAALAVAAMAEFLHAGAGQHG</sequence>
<dbReference type="EMBL" id="BJXA01000014">
    <property type="protein sequence ID" value="GEM38246.1"/>
    <property type="molecule type" value="Genomic_DNA"/>
</dbReference>
<protein>
    <submittedName>
        <fullName evidence="1">Uncharacterized protein</fullName>
    </submittedName>
</protein>
<dbReference type="OrthoDB" id="9987258at2"/>
<gene>
    <name evidence="1" type="ORF">NN4_27650</name>
</gene>
<evidence type="ECO:0000313" key="2">
    <source>
        <dbReference type="Proteomes" id="UP000321424"/>
    </source>
</evidence>
<keyword evidence="2" id="KW-1185">Reference proteome</keyword>
<dbReference type="Proteomes" id="UP000321424">
    <property type="component" value="Unassembled WGS sequence"/>
</dbReference>
<dbReference type="AlphaFoldDB" id="A0A511MEH6"/>
<organism evidence="1 2">
    <name type="scientific">Nocardia ninae NBRC 108245</name>
    <dbReference type="NCBI Taxonomy" id="1210091"/>
    <lineage>
        <taxon>Bacteria</taxon>
        <taxon>Bacillati</taxon>
        <taxon>Actinomycetota</taxon>
        <taxon>Actinomycetes</taxon>
        <taxon>Mycobacteriales</taxon>
        <taxon>Nocardiaceae</taxon>
        <taxon>Nocardia</taxon>
    </lineage>
</organism>